<sequence>MITPKPFDPMALVMVDEPFDDPNHIAQIKWDGVRMLAYLDETGLSLFNRRKNERTANYPELQELKTQVKARSLILDGEIVALGEGGKPSFSNILRRDLAKSSDKIRLMARQLPIYYMVFDILYLDDRWLVDEPLTTRQERLAEVVPPSAQVQLVESHATGVQLFRVMQEQGMEGIVIKEKAGRYHIGDRHPTWKKVKYFRKLNAVVGGATLRGGNVNSLLLGLYHEGQLIYIGKAGSGLNNDSIAALTAFARGLPKQGHPFAAKPKLPASTAYDEIVFFPPQLVVEVQFMEWTTDMTLRAPTIQGFRERDPEECVL</sequence>
<dbReference type="EMBL" id="CP021434">
    <property type="protein sequence ID" value="ARU62919.1"/>
    <property type="molecule type" value="Genomic_DNA"/>
</dbReference>
<reference evidence="7" key="1">
    <citation type="submission" date="2017-05" db="EMBL/GenBank/DDBJ databases">
        <authorList>
            <person name="Sung H."/>
        </authorList>
    </citation>
    <scope>NUCLEOTIDE SEQUENCE [LARGE SCALE GENOMIC DNA]</scope>
    <source>
        <strain evidence="7">AR23208</strain>
    </source>
</reference>
<dbReference type="PROSITE" id="PS50160">
    <property type="entry name" value="DNA_LIGASE_A3"/>
    <property type="match status" value="1"/>
</dbReference>
<dbReference type="AlphaFoldDB" id="A0A1Y0ISD0"/>
<protein>
    <recommendedName>
        <fullName evidence="2">DNA ligase (ATP)</fullName>
        <ecNumber evidence="2">6.5.1.1</ecNumber>
    </recommendedName>
</protein>
<dbReference type="GO" id="GO:0006310">
    <property type="term" value="P:DNA recombination"/>
    <property type="evidence" value="ECO:0007669"/>
    <property type="project" value="InterPro"/>
</dbReference>
<dbReference type="Pfam" id="PF04679">
    <property type="entry name" value="DNA_ligase_A_C"/>
    <property type="match status" value="1"/>
</dbReference>
<dbReference type="Gene3D" id="2.40.50.140">
    <property type="entry name" value="Nucleic acid-binding proteins"/>
    <property type="match status" value="1"/>
</dbReference>
<dbReference type="KEGG" id="tum:CBW65_19490"/>
<feature type="domain" description="ATP-dependent DNA ligase family profile" evidence="5">
    <location>
        <begin position="107"/>
        <end position="237"/>
    </location>
</feature>
<gene>
    <name evidence="6" type="ORF">CBW65_19490</name>
</gene>
<evidence type="ECO:0000256" key="3">
    <source>
        <dbReference type="ARBA" id="ARBA00022598"/>
    </source>
</evidence>
<dbReference type="Gene3D" id="3.30.470.30">
    <property type="entry name" value="DNA ligase/mRNA capping enzyme"/>
    <property type="match status" value="1"/>
</dbReference>
<evidence type="ECO:0000313" key="6">
    <source>
        <dbReference type="EMBL" id="ARU62919.1"/>
    </source>
</evidence>
<dbReference type="CDD" id="cd07971">
    <property type="entry name" value="OBF_DNA_ligase_LigD"/>
    <property type="match status" value="1"/>
</dbReference>
<dbReference type="InterPro" id="IPR012340">
    <property type="entry name" value="NA-bd_OB-fold"/>
</dbReference>
<dbReference type="OrthoDB" id="9802472at2"/>
<dbReference type="GO" id="GO:0006281">
    <property type="term" value="P:DNA repair"/>
    <property type="evidence" value="ECO:0007669"/>
    <property type="project" value="InterPro"/>
</dbReference>
<dbReference type="InterPro" id="IPR012309">
    <property type="entry name" value="DNA_ligase_ATP-dep_C"/>
</dbReference>
<comment type="catalytic activity">
    <reaction evidence="4">
        <text>ATP + (deoxyribonucleotide)n-3'-hydroxyl + 5'-phospho-(deoxyribonucleotide)m = (deoxyribonucleotide)n+m + AMP + diphosphate.</text>
        <dbReference type="EC" id="6.5.1.1"/>
    </reaction>
</comment>
<evidence type="ECO:0000259" key="5">
    <source>
        <dbReference type="PROSITE" id="PS50160"/>
    </source>
</evidence>
<evidence type="ECO:0000313" key="7">
    <source>
        <dbReference type="Proteomes" id="UP000195437"/>
    </source>
</evidence>
<evidence type="ECO:0000256" key="1">
    <source>
        <dbReference type="ARBA" id="ARBA00007572"/>
    </source>
</evidence>
<dbReference type="SUPFAM" id="SSF56091">
    <property type="entry name" value="DNA ligase/mRNA capping enzyme, catalytic domain"/>
    <property type="match status" value="1"/>
</dbReference>
<proteinExistence type="inferred from homology"/>
<accession>A0A1Y0ISD0</accession>
<dbReference type="RefSeq" id="WP_087458269.1">
    <property type="nucleotide sequence ID" value="NZ_CP021434.1"/>
</dbReference>
<evidence type="ECO:0000256" key="4">
    <source>
        <dbReference type="ARBA" id="ARBA00034003"/>
    </source>
</evidence>
<dbReference type="Pfam" id="PF01068">
    <property type="entry name" value="DNA_ligase_A_M"/>
    <property type="match status" value="1"/>
</dbReference>
<dbReference type="InterPro" id="IPR050191">
    <property type="entry name" value="ATP-dep_DNA_ligase"/>
</dbReference>
<dbReference type="EC" id="6.5.1.1" evidence="2"/>
<dbReference type="PROSITE" id="PS00697">
    <property type="entry name" value="DNA_LIGASE_A1"/>
    <property type="match status" value="1"/>
</dbReference>
<dbReference type="PANTHER" id="PTHR45674">
    <property type="entry name" value="DNA LIGASE 1/3 FAMILY MEMBER"/>
    <property type="match status" value="1"/>
</dbReference>
<organism evidence="6 7">
    <name type="scientific">Tumebacillus avium</name>
    <dbReference type="NCBI Taxonomy" id="1903704"/>
    <lineage>
        <taxon>Bacteria</taxon>
        <taxon>Bacillati</taxon>
        <taxon>Bacillota</taxon>
        <taxon>Bacilli</taxon>
        <taxon>Bacillales</taxon>
        <taxon>Alicyclobacillaceae</taxon>
        <taxon>Tumebacillus</taxon>
    </lineage>
</organism>
<dbReference type="Gene3D" id="3.30.1490.70">
    <property type="match status" value="1"/>
</dbReference>
<dbReference type="GO" id="GO:0003910">
    <property type="term" value="F:DNA ligase (ATP) activity"/>
    <property type="evidence" value="ECO:0007669"/>
    <property type="project" value="UniProtKB-EC"/>
</dbReference>
<dbReference type="Proteomes" id="UP000195437">
    <property type="component" value="Chromosome"/>
</dbReference>
<dbReference type="InterPro" id="IPR016059">
    <property type="entry name" value="DNA_ligase_ATP-dep_CS"/>
</dbReference>
<keyword evidence="7" id="KW-1185">Reference proteome</keyword>
<dbReference type="CDD" id="cd07906">
    <property type="entry name" value="Adenylation_DNA_ligase_LigD_LigC"/>
    <property type="match status" value="1"/>
</dbReference>
<name>A0A1Y0ISD0_9BACL</name>
<evidence type="ECO:0000256" key="2">
    <source>
        <dbReference type="ARBA" id="ARBA00012727"/>
    </source>
</evidence>
<dbReference type="PANTHER" id="PTHR45674:SF4">
    <property type="entry name" value="DNA LIGASE 1"/>
    <property type="match status" value="1"/>
</dbReference>
<comment type="similarity">
    <text evidence="1">Belongs to the ATP-dependent DNA ligase family.</text>
</comment>
<dbReference type="GO" id="GO:0005524">
    <property type="term" value="F:ATP binding"/>
    <property type="evidence" value="ECO:0007669"/>
    <property type="project" value="InterPro"/>
</dbReference>
<dbReference type="SUPFAM" id="SSF50249">
    <property type="entry name" value="Nucleic acid-binding proteins"/>
    <property type="match status" value="1"/>
</dbReference>
<keyword evidence="3" id="KW-0436">Ligase</keyword>
<dbReference type="InterPro" id="IPR012310">
    <property type="entry name" value="DNA_ligase_ATP-dep_cent"/>
</dbReference>